<protein>
    <recommendedName>
        <fullName evidence="5">Phytocyanin domain-containing protein</fullName>
    </recommendedName>
</protein>
<reference evidence="3 4" key="1">
    <citation type="journal article" date="2021" name="Hortic Res">
        <title>Chromosome-scale assembly of the Dendrobium chrysotoxum genome enhances the understanding of orchid evolution.</title>
        <authorList>
            <person name="Zhang Y."/>
            <person name="Zhang G.Q."/>
            <person name="Zhang D."/>
            <person name="Liu X.D."/>
            <person name="Xu X.Y."/>
            <person name="Sun W.H."/>
            <person name="Yu X."/>
            <person name="Zhu X."/>
            <person name="Wang Z.W."/>
            <person name="Zhao X."/>
            <person name="Zhong W.Y."/>
            <person name="Chen H."/>
            <person name="Yin W.L."/>
            <person name="Huang T."/>
            <person name="Niu S.C."/>
            <person name="Liu Z.J."/>
        </authorList>
    </citation>
    <scope>NUCLEOTIDE SEQUENCE [LARGE SCALE GENOMIC DNA]</scope>
    <source>
        <strain evidence="3">Lindl</strain>
    </source>
</reference>
<dbReference type="AlphaFoldDB" id="A0AAV7GKT7"/>
<feature type="chain" id="PRO_5043820985" description="Phytocyanin domain-containing protein" evidence="2">
    <location>
        <begin position="24"/>
        <end position="69"/>
    </location>
</feature>
<keyword evidence="1" id="KW-0472">Membrane</keyword>
<evidence type="ECO:0008006" key="5">
    <source>
        <dbReference type="Google" id="ProtNLM"/>
    </source>
</evidence>
<name>A0AAV7GKT7_DENCH</name>
<evidence type="ECO:0000313" key="3">
    <source>
        <dbReference type="EMBL" id="KAH0456380.1"/>
    </source>
</evidence>
<accession>A0AAV7GKT7</accession>
<feature type="transmembrane region" description="Helical" evidence="1">
    <location>
        <begin position="49"/>
        <end position="68"/>
    </location>
</feature>
<comment type="caution">
    <text evidence="3">The sequence shown here is derived from an EMBL/GenBank/DDBJ whole genome shotgun (WGS) entry which is preliminary data.</text>
</comment>
<dbReference type="InterPro" id="IPR008972">
    <property type="entry name" value="Cupredoxin"/>
</dbReference>
<evidence type="ECO:0000256" key="1">
    <source>
        <dbReference type="SAM" id="Phobius"/>
    </source>
</evidence>
<dbReference type="Proteomes" id="UP000775213">
    <property type="component" value="Unassembled WGS sequence"/>
</dbReference>
<keyword evidence="1" id="KW-1133">Transmembrane helix</keyword>
<keyword evidence="4" id="KW-1185">Reference proteome</keyword>
<keyword evidence="1" id="KW-0812">Transmembrane</keyword>
<evidence type="ECO:0000313" key="4">
    <source>
        <dbReference type="Proteomes" id="UP000775213"/>
    </source>
</evidence>
<feature type="signal peptide" evidence="2">
    <location>
        <begin position="1"/>
        <end position="23"/>
    </location>
</feature>
<proteinExistence type="predicted"/>
<sequence length="69" mass="7730">MACRFLLLLELTILALLVLPCEPTTYMVGDLAGWDTSADLSSWPATKHFYVGDALCKLLISFIFIHWIA</sequence>
<dbReference type="EMBL" id="JAGFBR010000013">
    <property type="protein sequence ID" value="KAH0456380.1"/>
    <property type="molecule type" value="Genomic_DNA"/>
</dbReference>
<keyword evidence="2" id="KW-0732">Signal</keyword>
<gene>
    <name evidence="3" type="ORF">IEQ34_014287</name>
</gene>
<dbReference type="Gene3D" id="2.60.40.420">
    <property type="entry name" value="Cupredoxins - blue copper proteins"/>
    <property type="match status" value="1"/>
</dbReference>
<organism evidence="3 4">
    <name type="scientific">Dendrobium chrysotoxum</name>
    <name type="common">Orchid</name>
    <dbReference type="NCBI Taxonomy" id="161865"/>
    <lineage>
        <taxon>Eukaryota</taxon>
        <taxon>Viridiplantae</taxon>
        <taxon>Streptophyta</taxon>
        <taxon>Embryophyta</taxon>
        <taxon>Tracheophyta</taxon>
        <taxon>Spermatophyta</taxon>
        <taxon>Magnoliopsida</taxon>
        <taxon>Liliopsida</taxon>
        <taxon>Asparagales</taxon>
        <taxon>Orchidaceae</taxon>
        <taxon>Epidendroideae</taxon>
        <taxon>Malaxideae</taxon>
        <taxon>Dendrobiinae</taxon>
        <taxon>Dendrobium</taxon>
    </lineage>
</organism>
<evidence type="ECO:0000256" key="2">
    <source>
        <dbReference type="SAM" id="SignalP"/>
    </source>
</evidence>
<dbReference type="SUPFAM" id="SSF49503">
    <property type="entry name" value="Cupredoxins"/>
    <property type="match status" value="1"/>
</dbReference>